<sequence length="1033" mass="119284">MSPRSSAESYSAFARNGLRENPGNLNKFNEIGARNTEDSLGDVALGHHHHHDYYDIVPNLHFENHIVRSLICDCVREKLRRENCLQSFVCLLYMSGRVSETVDLLLPDKYSVDAMGFEAWCILLSVLLVLFYLYCTNTFGYWDLLGIHYLEPTIIFGNIKDRILFRISFHEFQKRLYEGFEGHKYAGFYEGRRPTLMLRDPELIKSVMVRDFDSFVDRPTLRVRNSPYTEKMLLNIKGQHWKNVRSLLTPTFSSGKLKAMENLVDQCGQQLAAYLRTQTKDKAGSTVELEMKELFGRFTLDVIATCAFGVQCDSLKDPEAEFVKIAATFNDISLPQRILIFFVILFVPQFARFFPLNFLNKKAVTFLVDVVKKTKEYRKQHKEQEWNDFLQLMLDAAEEEMEEGMSKTEDTSTKSSTKKTSTVLNEETIIAQSLLFLLAGFETSSTLLTFASYELALNQDIQQKLRNEVEEVLGRYKGQCTYEALQEMNYLEMVLLEALRKHPPVARVDRVGTQPYTIPGTNIELDEGVCVSIPIMGLHHDPQYYPQPDMFDPDRFLPAQKAARSPYVFLPFGAGPRNCIEDKRIFKSLSSFFHRSMHMTSVVQIVAQPKTSYFDLIPFSSDRFICVVHNDHLLTWSKEASLVYRSSTRVCVRNCVSSRRPEFECSGPQLEGPEFECSGPQLEGPEFEYSELSLKTKTTRDGVHFHSSFGAQVQPLYLQLTKWTCQDECRYDCMWKTVEAFTNRNWAIPQFHGKIPPYCTVAVASLCHSDISSSRFRRAVNTAPSTLVECCLCRPGLVHTVTKLEWPFIRVFGIQEPASFLFSIFNFITHFVMLKQFRREVRKTSPMYWFWQVYALVCLNCWVWSTVFHIRDTPFTEMMDYFSAFSTVLFSFYAMVIRLLNGKSLFLTVLLSFLCIGFFVHHVTYLALVNFDYGYNMQANIVVGIANAMGWFIWCLYYRKSQPYVWRCALFVALVGVCMLFEVMDFPPLLWLVDAHSLWHLATAGLPFIFYRSPSLSFSFSSSHFDPVLHLLP</sequence>
<dbReference type="EMBL" id="JAJSOF020000011">
    <property type="protein sequence ID" value="KAJ4445387.1"/>
    <property type="molecule type" value="Genomic_DNA"/>
</dbReference>
<dbReference type="Pfam" id="PF00067">
    <property type="entry name" value="p450"/>
    <property type="match status" value="1"/>
</dbReference>
<dbReference type="Pfam" id="PF04080">
    <property type="entry name" value="Per1"/>
    <property type="match status" value="2"/>
</dbReference>
<organism evidence="14 15">
    <name type="scientific">Periplaneta americana</name>
    <name type="common">American cockroach</name>
    <name type="synonym">Blatta americana</name>
    <dbReference type="NCBI Taxonomy" id="6978"/>
    <lineage>
        <taxon>Eukaryota</taxon>
        <taxon>Metazoa</taxon>
        <taxon>Ecdysozoa</taxon>
        <taxon>Arthropoda</taxon>
        <taxon>Hexapoda</taxon>
        <taxon>Insecta</taxon>
        <taxon>Pterygota</taxon>
        <taxon>Neoptera</taxon>
        <taxon>Polyneoptera</taxon>
        <taxon>Dictyoptera</taxon>
        <taxon>Blattodea</taxon>
        <taxon>Blattoidea</taxon>
        <taxon>Blattidae</taxon>
        <taxon>Blattinae</taxon>
        <taxon>Periplaneta</taxon>
    </lineage>
</organism>
<dbReference type="InterPro" id="IPR002401">
    <property type="entry name" value="Cyt_P450_E_grp-I"/>
</dbReference>
<comment type="subcellular location">
    <subcellularLocation>
        <location evidence="3">Endoplasmic reticulum membrane</location>
        <topology evidence="3">Peripheral membrane protein</topology>
    </subcellularLocation>
    <subcellularLocation>
        <location evidence="2">Microsome membrane</location>
        <topology evidence="2">Peripheral membrane protein</topology>
    </subcellularLocation>
</comment>
<protein>
    <recommendedName>
        <fullName evidence="16">Post-GPI attachment to proteins factor 3</fullName>
    </recommendedName>
</protein>
<evidence type="ECO:0000256" key="1">
    <source>
        <dbReference type="ARBA" id="ARBA00001971"/>
    </source>
</evidence>
<dbReference type="InterPro" id="IPR001128">
    <property type="entry name" value="Cyt_P450"/>
</dbReference>
<evidence type="ECO:0000313" key="15">
    <source>
        <dbReference type="Proteomes" id="UP001148838"/>
    </source>
</evidence>
<evidence type="ECO:0000256" key="5">
    <source>
        <dbReference type="ARBA" id="ARBA00022617"/>
    </source>
</evidence>
<dbReference type="InterPro" id="IPR007217">
    <property type="entry name" value="Per1-like"/>
</dbReference>
<feature type="transmembrane region" description="Helical" evidence="13">
    <location>
        <begin position="964"/>
        <end position="983"/>
    </location>
</feature>
<keyword evidence="9" id="KW-0560">Oxidoreductase</keyword>
<gene>
    <name evidence="14" type="ORF">ANN_07192</name>
</gene>
<keyword evidence="6" id="KW-0479">Metal-binding</keyword>
<feature type="transmembrane region" description="Helical" evidence="13">
    <location>
        <begin position="114"/>
        <end position="134"/>
    </location>
</feature>
<reference evidence="14 15" key="1">
    <citation type="journal article" date="2022" name="Allergy">
        <title>Genome assembly and annotation of Periplaneta americana reveal a comprehensive cockroach allergen profile.</title>
        <authorList>
            <person name="Wang L."/>
            <person name="Xiong Q."/>
            <person name="Saelim N."/>
            <person name="Wang L."/>
            <person name="Nong W."/>
            <person name="Wan A.T."/>
            <person name="Shi M."/>
            <person name="Liu X."/>
            <person name="Cao Q."/>
            <person name="Hui J.H.L."/>
            <person name="Sookrung N."/>
            <person name="Leung T.F."/>
            <person name="Tungtrongchitr A."/>
            <person name="Tsui S.K.W."/>
        </authorList>
    </citation>
    <scope>NUCLEOTIDE SEQUENCE [LARGE SCALE GENOMIC DNA]</scope>
    <source>
        <strain evidence="14">PWHHKU_190912</strain>
    </source>
</reference>
<evidence type="ECO:0000256" key="2">
    <source>
        <dbReference type="ARBA" id="ARBA00004174"/>
    </source>
</evidence>
<keyword evidence="5" id="KW-0349">Heme</keyword>
<keyword evidence="7" id="KW-0256">Endoplasmic reticulum</keyword>
<dbReference type="PRINTS" id="PR00385">
    <property type="entry name" value="P450"/>
</dbReference>
<dbReference type="InterPro" id="IPR036396">
    <property type="entry name" value="Cyt_P450_sf"/>
</dbReference>
<keyword evidence="15" id="KW-1185">Reference proteome</keyword>
<comment type="caution">
    <text evidence="14">The sequence shown here is derived from an EMBL/GenBank/DDBJ whole genome shotgun (WGS) entry which is preliminary data.</text>
</comment>
<evidence type="ECO:0000256" key="10">
    <source>
        <dbReference type="ARBA" id="ARBA00023004"/>
    </source>
</evidence>
<evidence type="ECO:0000256" key="8">
    <source>
        <dbReference type="ARBA" id="ARBA00022848"/>
    </source>
</evidence>
<evidence type="ECO:0000256" key="7">
    <source>
        <dbReference type="ARBA" id="ARBA00022824"/>
    </source>
</evidence>
<dbReference type="PANTHER" id="PTHR24292:SF54">
    <property type="entry name" value="CYP9F3-RELATED"/>
    <property type="match status" value="1"/>
</dbReference>
<dbReference type="PRINTS" id="PR00463">
    <property type="entry name" value="EP450I"/>
</dbReference>
<dbReference type="Gene3D" id="1.10.630.10">
    <property type="entry name" value="Cytochrome P450"/>
    <property type="match status" value="1"/>
</dbReference>
<dbReference type="CDD" id="cd11056">
    <property type="entry name" value="CYP6-like"/>
    <property type="match status" value="1"/>
</dbReference>
<evidence type="ECO:0000256" key="11">
    <source>
        <dbReference type="ARBA" id="ARBA00023033"/>
    </source>
</evidence>
<proteinExistence type="inferred from homology"/>
<feature type="transmembrane region" description="Helical" evidence="13">
    <location>
        <begin position="818"/>
        <end position="837"/>
    </location>
</feature>
<keyword evidence="11" id="KW-0503">Monooxygenase</keyword>
<evidence type="ECO:0000256" key="4">
    <source>
        <dbReference type="ARBA" id="ARBA00010617"/>
    </source>
</evidence>
<name>A0ABQ8THJ4_PERAM</name>
<evidence type="ECO:0000256" key="3">
    <source>
        <dbReference type="ARBA" id="ARBA00004406"/>
    </source>
</evidence>
<evidence type="ECO:0000256" key="9">
    <source>
        <dbReference type="ARBA" id="ARBA00023002"/>
    </source>
</evidence>
<evidence type="ECO:0000256" key="12">
    <source>
        <dbReference type="ARBA" id="ARBA00023136"/>
    </source>
</evidence>
<keyword evidence="13" id="KW-1133">Transmembrane helix</keyword>
<feature type="transmembrane region" description="Helical" evidence="13">
    <location>
        <begin position="939"/>
        <end position="957"/>
    </location>
</feature>
<keyword evidence="12 13" id="KW-0472">Membrane</keyword>
<dbReference type="SUPFAM" id="SSF48264">
    <property type="entry name" value="Cytochrome P450"/>
    <property type="match status" value="1"/>
</dbReference>
<evidence type="ECO:0000256" key="6">
    <source>
        <dbReference type="ARBA" id="ARBA00022723"/>
    </source>
</evidence>
<comment type="cofactor">
    <cofactor evidence="1">
        <name>heme</name>
        <dbReference type="ChEBI" id="CHEBI:30413"/>
    </cofactor>
</comment>
<evidence type="ECO:0000256" key="13">
    <source>
        <dbReference type="SAM" id="Phobius"/>
    </source>
</evidence>
<feature type="transmembrane region" description="Helical" evidence="13">
    <location>
        <begin position="849"/>
        <end position="870"/>
    </location>
</feature>
<dbReference type="PANTHER" id="PTHR24292">
    <property type="entry name" value="CYTOCHROME P450"/>
    <property type="match status" value="1"/>
</dbReference>
<dbReference type="InterPro" id="IPR050476">
    <property type="entry name" value="Insect_CytP450_Detox"/>
</dbReference>
<dbReference type="Proteomes" id="UP001148838">
    <property type="component" value="Unassembled WGS sequence"/>
</dbReference>
<keyword evidence="8" id="KW-0492">Microsome</keyword>
<evidence type="ECO:0008006" key="16">
    <source>
        <dbReference type="Google" id="ProtNLM"/>
    </source>
</evidence>
<feature type="transmembrane region" description="Helical" evidence="13">
    <location>
        <begin position="905"/>
        <end position="927"/>
    </location>
</feature>
<feature type="transmembrane region" description="Helical" evidence="13">
    <location>
        <begin position="882"/>
        <end position="900"/>
    </location>
</feature>
<evidence type="ECO:0000313" key="14">
    <source>
        <dbReference type="EMBL" id="KAJ4445387.1"/>
    </source>
</evidence>
<comment type="similarity">
    <text evidence="4">Belongs to the cytochrome P450 family.</text>
</comment>
<keyword evidence="10" id="KW-0408">Iron</keyword>
<keyword evidence="13" id="KW-0812">Transmembrane</keyword>
<accession>A0ABQ8THJ4</accession>